<dbReference type="RefSeq" id="WP_073615678.1">
    <property type="nucleotide sequence ID" value="NZ_FRFE01000029.1"/>
</dbReference>
<dbReference type="SUPFAM" id="SSF111331">
    <property type="entry name" value="NAD kinase/diacylglycerol kinase-like"/>
    <property type="match status" value="1"/>
</dbReference>
<dbReference type="InterPro" id="IPR017438">
    <property type="entry name" value="ATP-NAD_kinase_N"/>
</dbReference>
<keyword evidence="2" id="KW-0808">Transferase</keyword>
<dbReference type="Proteomes" id="UP000184603">
    <property type="component" value="Unassembled WGS sequence"/>
</dbReference>
<gene>
    <name evidence="2" type="ORF">SAMN02745220_04264</name>
</gene>
<keyword evidence="3" id="KW-1185">Reference proteome</keyword>
<accession>A0A1M7YGZ6</accession>
<proteinExistence type="predicted"/>
<dbReference type="InterPro" id="IPR001206">
    <property type="entry name" value="Diacylglycerol_kinase_cat_dom"/>
</dbReference>
<name>A0A1M7YGZ6_9BACT</name>
<dbReference type="InterPro" id="IPR016064">
    <property type="entry name" value="NAD/diacylglycerol_kinase_sf"/>
</dbReference>
<dbReference type="AlphaFoldDB" id="A0A1M7YGZ6"/>
<evidence type="ECO:0000259" key="1">
    <source>
        <dbReference type="PROSITE" id="PS50146"/>
    </source>
</evidence>
<evidence type="ECO:0000313" key="2">
    <source>
        <dbReference type="EMBL" id="SHO51873.1"/>
    </source>
</evidence>
<dbReference type="PROSITE" id="PS50146">
    <property type="entry name" value="DAGK"/>
    <property type="match status" value="1"/>
</dbReference>
<reference evidence="2 3" key="1">
    <citation type="submission" date="2016-12" db="EMBL/GenBank/DDBJ databases">
        <authorList>
            <person name="Song W.-J."/>
            <person name="Kurnit D.M."/>
        </authorList>
    </citation>
    <scope>NUCLEOTIDE SEQUENCE [LARGE SCALE GENOMIC DNA]</scope>
    <source>
        <strain evidence="2 3">DSM 18488</strain>
    </source>
</reference>
<dbReference type="Pfam" id="PF00781">
    <property type="entry name" value="DAGK_cat"/>
    <property type="match status" value="1"/>
</dbReference>
<dbReference type="OrthoDB" id="9815110at2"/>
<sequence length="329" mass="36277">MTSPQSSSNAISRIGLLTNPLSGKNRRRPESLSIVIDEYPEVIRQDATTIEEIHDALLYFANLGIDILAVNGGDGTIQAVLTILCHDATPFVTPPQLMVLKGGTTNMIAGDVGINGDQMEAFKRLLQWAETGKGTIGRIQRPVLRLLVPGHEPKYGMFFGAGCITQATSYYHQHLHNNIFGGFPGICMTIGRFLWALIRKRKNFAGLTSMTINRDGHLTPRDDYILFLASTLNGLIFGLNPFWGSENGPLRSTAITSQARYMPWVLPFLAFNRMTRTGTAENGYYSSNGHEVALHLMDSVVLDGEMYTPQSSKHPTVLQYGGEATFIRI</sequence>
<dbReference type="STRING" id="1121416.SAMN02745220_04264"/>
<feature type="domain" description="DAGKc" evidence="1">
    <location>
        <begin position="9"/>
        <end position="142"/>
    </location>
</feature>
<dbReference type="EMBL" id="FRFE01000029">
    <property type="protein sequence ID" value="SHO51873.1"/>
    <property type="molecule type" value="Genomic_DNA"/>
</dbReference>
<dbReference type="Gene3D" id="3.40.50.10330">
    <property type="entry name" value="Probable inorganic polyphosphate/atp-NAD kinase, domain 1"/>
    <property type="match status" value="1"/>
</dbReference>
<evidence type="ECO:0000313" key="3">
    <source>
        <dbReference type="Proteomes" id="UP000184603"/>
    </source>
</evidence>
<dbReference type="GO" id="GO:0016301">
    <property type="term" value="F:kinase activity"/>
    <property type="evidence" value="ECO:0007669"/>
    <property type="project" value="UniProtKB-KW"/>
</dbReference>
<protein>
    <submittedName>
        <fullName evidence="2">Diacylglycerol kinase family enzyme</fullName>
    </submittedName>
</protein>
<keyword evidence="2" id="KW-0418">Kinase</keyword>
<organism evidence="2 3">
    <name type="scientific">Desulfopila aestuarii DSM 18488</name>
    <dbReference type="NCBI Taxonomy" id="1121416"/>
    <lineage>
        <taxon>Bacteria</taxon>
        <taxon>Pseudomonadati</taxon>
        <taxon>Thermodesulfobacteriota</taxon>
        <taxon>Desulfobulbia</taxon>
        <taxon>Desulfobulbales</taxon>
        <taxon>Desulfocapsaceae</taxon>
        <taxon>Desulfopila</taxon>
    </lineage>
</organism>